<dbReference type="NCBIfam" id="TIGR01167">
    <property type="entry name" value="LPXTG_anchor"/>
    <property type="match status" value="1"/>
</dbReference>
<dbReference type="Proteomes" id="UP001529338">
    <property type="component" value="Unassembled WGS sequence"/>
</dbReference>
<keyword evidence="1" id="KW-0472">Membrane</keyword>
<proteinExistence type="predicted"/>
<keyword evidence="1" id="KW-0812">Transmembrane</keyword>
<sequence>MSDGEPTVFSAALASGPTVAVLASTGASAVWILVAGAASIGLGALALRLAHRRRATR</sequence>
<comment type="caution">
    <text evidence="2">The sequence shown here is derived from an EMBL/GenBank/DDBJ whole genome shotgun (WGS) entry which is preliminary data.</text>
</comment>
<organism evidence="2 3">
    <name type="scientific">Cellulomonas alba</name>
    <dbReference type="NCBI Taxonomy" id="3053467"/>
    <lineage>
        <taxon>Bacteria</taxon>
        <taxon>Bacillati</taxon>
        <taxon>Actinomycetota</taxon>
        <taxon>Actinomycetes</taxon>
        <taxon>Micrococcales</taxon>
        <taxon>Cellulomonadaceae</taxon>
        <taxon>Cellulomonas</taxon>
    </lineage>
</organism>
<evidence type="ECO:0000313" key="3">
    <source>
        <dbReference type="Proteomes" id="UP001529338"/>
    </source>
</evidence>
<reference evidence="2 3" key="1">
    <citation type="submission" date="2023-06" db="EMBL/GenBank/DDBJ databases">
        <title>Cellulomonas sp. MW4 Whole genome sequence.</title>
        <authorList>
            <person name="Park S."/>
        </authorList>
    </citation>
    <scope>NUCLEOTIDE SEQUENCE [LARGE SCALE GENOMIC DNA]</scope>
    <source>
        <strain evidence="2 3">MW4</strain>
    </source>
</reference>
<dbReference type="EMBL" id="JAUCGQ010000001">
    <property type="protein sequence ID" value="MDM7855412.1"/>
    <property type="molecule type" value="Genomic_DNA"/>
</dbReference>
<keyword evidence="3" id="KW-1185">Reference proteome</keyword>
<gene>
    <name evidence="2" type="ORF">QRT04_10770</name>
</gene>
<evidence type="ECO:0000313" key="2">
    <source>
        <dbReference type="EMBL" id="MDM7855412.1"/>
    </source>
</evidence>
<name>A0ABT7SGU8_9CELL</name>
<evidence type="ECO:0000256" key="1">
    <source>
        <dbReference type="SAM" id="Phobius"/>
    </source>
</evidence>
<protein>
    <submittedName>
        <fullName evidence="2">LPXTG cell wall anchor domain-containing protein</fullName>
    </submittedName>
</protein>
<keyword evidence="1" id="KW-1133">Transmembrane helix</keyword>
<accession>A0ABT7SGU8</accession>
<dbReference type="RefSeq" id="WP_289455230.1">
    <property type="nucleotide sequence ID" value="NZ_JAUCGQ010000001.1"/>
</dbReference>
<feature type="transmembrane region" description="Helical" evidence="1">
    <location>
        <begin position="20"/>
        <end position="47"/>
    </location>
</feature>